<reference evidence="3" key="1">
    <citation type="submission" date="2019-08" db="EMBL/GenBank/DDBJ databases">
        <authorList>
            <person name="Kucharzyk K."/>
            <person name="Murdoch R.W."/>
            <person name="Higgins S."/>
            <person name="Loffler F."/>
        </authorList>
    </citation>
    <scope>NUCLEOTIDE SEQUENCE</scope>
</reference>
<sequence length="647" mass="73472">MHNGALIICDTAVWDLTQNTVDAKGNVRVMHQRNILAGDKIHYIADSSLAQVRGTIVELIDKDSNRLRTYFLDYNTKDSIAYFFNGGSMLDTTGNVIESLKGYYDSKLKRFKFLEQVEMTAEEMLLKCDSLAFWSEENRTDFLGKINGWQKDGFMSAGKGWYNREKEAYGFYQKAYLSNSTNEVWADSLVYEKTASLARFWDNVQLLDTAQSVILFADFATYSQNPVSAKLYDNPSMAYYSVEENIPDTLFFAADTIRYNTIEKHLADSATVAASQSRYLQAKRDPIKEMYGNKAVPGPPLPDTTAAAIKETLAIQADSTAIHRDSTAIHRDSTAIQTDTTAIHIVPESLTANKTLSPPDTLSLTIDSTFVITDSTLIIADSTLLQSTEPQELVRFIEADNNIRFYRSNLQGKCDSLLFNSIDSTIRLFIDPVLWSEENQFTADSIQLVIQDKKLSKAELMSNAFFASQVDSTHYNQIRSTDIIAWFDKGELTRFDAFGGVTRMFFFEEDSILTTMNRMECRAMTATMEQKSVQIVKSYENLKNDGFPVIDLKPGEDKLKGLVVRENERPKSRYEVSKRIVLPTRRQESLAIELPQFPFTQNLFKFKPEVEGIVNKQPEKPENHFESHEKQPVKEEQVLPPTNSQNE</sequence>
<name>A0A644Z5U0_9ZZZZ</name>
<evidence type="ECO:0000256" key="1">
    <source>
        <dbReference type="SAM" id="MobiDB-lite"/>
    </source>
</evidence>
<dbReference type="InterPro" id="IPR005653">
    <property type="entry name" value="OstA-like_N"/>
</dbReference>
<dbReference type="Pfam" id="PF13100">
    <property type="entry name" value="OstA_2"/>
    <property type="match status" value="1"/>
</dbReference>
<feature type="region of interest" description="Disordered" evidence="1">
    <location>
        <begin position="615"/>
        <end position="647"/>
    </location>
</feature>
<protein>
    <recommendedName>
        <fullName evidence="2">Organic solvent tolerance-like N-terminal domain-containing protein</fullName>
    </recommendedName>
</protein>
<gene>
    <name evidence="3" type="ORF">SDC9_82775</name>
</gene>
<feature type="compositionally biased region" description="Basic and acidic residues" evidence="1">
    <location>
        <begin position="617"/>
        <end position="637"/>
    </location>
</feature>
<accession>A0A644Z5U0</accession>
<proteinExistence type="predicted"/>
<feature type="domain" description="Organic solvent tolerance-like N-terminal" evidence="2">
    <location>
        <begin position="2"/>
        <end position="124"/>
    </location>
</feature>
<dbReference type="EMBL" id="VSSQ01007524">
    <property type="protein sequence ID" value="MPM36180.1"/>
    <property type="molecule type" value="Genomic_DNA"/>
</dbReference>
<evidence type="ECO:0000259" key="2">
    <source>
        <dbReference type="Pfam" id="PF13100"/>
    </source>
</evidence>
<dbReference type="AlphaFoldDB" id="A0A644Z5U0"/>
<organism evidence="3">
    <name type="scientific">bioreactor metagenome</name>
    <dbReference type="NCBI Taxonomy" id="1076179"/>
    <lineage>
        <taxon>unclassified sequences</taxon>
        <taxon>metagenomes</taxon>
        <taxon>ecological metagenomes</taxon>
    </lineage>
</organism>
<comment type="caution">
    <text evidence="3">The sequence shown here is derived from an EMBL/GenBank/DDBJ whole genome shotgun (WGS) entry which is preliminary data.</text>
</comment>
<evidence type="ECO:0000313" key="3">
    <source>
        <dbReference type="EMBL" id="MPM36180.1"/>
    </source>
</evidence>